<dbReference type="EMBL" id="KN822985">
    <property type="protein sequence ID" value="KIO29253.1"/>
    <property type="molecule type" value="Genomic_DNA"/>
</dbReference>
<dbReference type="AlphaFoldDB" id="A0A0C3L5Y7"/>
<name>A0A0C3L5Y7_9AGAM</name>
<reference evidence="1 2" key="1">
    <citation type="submission" date="2014-04" db="EMBL/GenBank/DDBJ databases">
        <authorList>
            <consortium name="DOE Joint Genome Institute"/>
            <person name="Kuo A."/>
            <person name="Girlanda M."/>
            <person name="Perotto S."/>
            <person name="Kohler A."/>
            <person name="Nagy L.G."/>
            <person name="Floudas D."/>
            <person name="Copeland A."/>
            <person name="Barry K.W."/>
            <person name="Cichocki N."/>
            <person name="Veneault-Fourrey C."/>
            <person name="LaButti K."/>
            <person name="Lindquist E.A."/>
            <person name="Lipzen A."/>
            <person name="Lundell T."/>
            <person name="Morin E."/>
            <person name="Murat C."/>
            <person name="Sun H."/>
            <person name="Tunlid A."/>
            <person name="Henrissat B."/>
            <person name="Grigoriev I.V."/>
            <person name="Hibbett D.S."/>
            <person name="Martin F."/>
            <person name="Nordberg H.P."/>
            <person name="Cantor M.N."/>
            <person name="Hua S.X."/>
        </authorList>
    </citation>
    <scope>NUCLEOTIDE SEQUENCE [LARGE SCALE GENOMIC DNA]</scope>
    <source>
        <strain evidence="1 2">MUT 4182</strain>
    </source>
</reference>
<gene>
    <name evidence="1" type="ORF">M407DRAFT_171771</name>
</gene>
<reference evidence="2" key="2">
    <citation type="submission" date="2015-01" db="EMBL/GenBank/DDBJ databases">
        <title>Evolutionary Origins and Diversification of the Mycorrhizal Mutualists.</title>
        <authorList>
            <consortium name="DOE Joint Genome Institute"/>
            <consortium name="Mycorrhizal Genomics Consortium"/>
            <person name="Kohler A."/>
            <person name="Kuo A."/>
            <person name="Nagy L.G."/>
            <person name="Floudas D."/>
            <person name="Copeland A."/>
            <person name="Barry K.W."/>
            <person name="Cichocki N."/>
            <person name="Veneault-Fourrey C."/>
            <person name="LaButti K."/>
            <person name="Lindquist E.A."/>
            <person name="Lipzen A."/>
            <person name="Lundell T."/>
            <person name="Morin E."/>
            <person name="Murat C."/>
            <person name="Riley R."/>
            <person name="Ohm R."/>
            <person name="Sun H."/>
            <person name="Tunlid A."/>
            <person name="Henrissat B."/>
            <person name="Grigoriev I.V."/>
            <person name="Hibbett D.S."/>
            <person name="Martin F."/>
        </authorList>
    </citation>
    <scope>NUCLEOTIDE SEQUENCE [LARGE SCALE GENOMIC DNA]</scope>
    <source>
        <strain evidence="2">MUT 4182</strain>
    </source>
</reference>
<proteinExistence type="predicted"/>
<protein>
    <submittedName>
        <fullName evidence="1">Uncharacterized protein</fullName>
    </submittedName>
</protein>
<dbReference type="Proteomes" id="UP000054248">
    <property type="component" value="Unassembled WGS sequence"/>
</dbReference>
<evidence type="ECO:0000313" key="1">
    <source>
        <dbReference type="EMBL" id="KIO29253.1"/>
    </source>
</evidence>
<dbReference type="HOGENOM" id="CLU_2348228_0_0_1"/>
<sequence>MSLRRGRLLGGDERGSCRPWLAFAWRGGCCWFSSSPSLLSRPARRGQSGGMVQTTLEFCGCLEEGKVFATEPSTPRRPRWLEYYGGLRPVGRSRCGS</sequence>
<organism evidence="1 2">
    <name type="scientific">Tulasnella calospora MUT 4182</name>
    <dbReference type="NCBI Taxonomy" id="1051891"/>
    <lineage>
        <taxon>Eukaryota</taxon>
        <taxon>Fungi</taxon>
        <taxon>Dikarya</taxon>
        <taxon>Basidiomycota</taxon>
        <taxon>Agaricomycotina</taxon>
        <taxon>Agaricomycetes</taxon>
        <taxon>Cantharellales</taxon>
        <taxon>Tulasnellaceae</taxon>
        <taxon>Tulasnella</taxon>
    </lineage>
</organism>
<accession>A0A0C3L5Y7</accession>
<evidence type="ECO:0000313" key="2">
    <source>
        <dbReference type="Proteomes" id="UP000054248"/>
    </source>
</evidence>
<keyword evidence="2" id="KW-1185">Reference proteome</keyword>